<proteinExistence type="inferred from homology"/>
<keyword evidence="5" id="KW-0812">Transmembrane</keyword>
<dbReference type="PANTHER" id="PTHR32089">
    <property type="entry name" value="METHYL-ACCEPTING CHEMOTAXIS PROTEIN MCPB"/>
    <property type="match status" value="1"/>
</dbReference>
<dbReference type="Pfam" id="PF00672">
    <property type="entry name" value="HAMP"/>
    <property type="match status" value="1"/>
</dbReference>
<dbReference type="PROSITE" id="PS50111">
    <property type="entry name" value="CHEMOTAXIS_TRANSDUC_2"/>
    <property type="match status" value="1"/>
</dbReference>
<evidence type="ECO:0000256" key="1">
    <source>
        <dbReference type="ARBA" id="ARBA00023224"/>
    </source>
</evidence>
<evidence type="ECO:0000256" key="5">
    <source>
        <dbReference type="SAM" id="Phobius"/>
    </source>
</evidence>
<dbReference type="InterPro" id="IPR004089">
    <property type="entry name" value="MCPsignal_dom"/>
</dbReference>
<feature type="coiled-coil region" evidence="4">
    <location>
        <begin position="75"/>
        <end position="176"/>
    </location>
</feature>
<evidence type="ECO:0000256" key="4">
    <source>
        <dbReference type="SAM" id="Coils"/>
    </source>
</evidence>
<dbReference type="PANTHER" id="PTHR32089:SF112">
    <property type="entry name" value="LYSOZYME-LIKE PROTEIN-RELATED"/>
    <property type="match status" value="1"/>
</dbReference>
<dbReference type="Gene3D" id="6.10.340.10">
    <property type="match status" value="1"/>
</dbReference>
<dbReference type="SMART" id="SM00283">
    <property type="entry name" value="MA"/>
    <property type="match status" value="1"/>
</dbReference>
<keyword evidence="5" id="KW-0472">Membrane</keyword>
<evidence type="ECO:0000313" key="8">
    <source>
        <dbReference type="EMBL" id="EET87133.1"/>
    </source>
</evidence>
<reference evidence="8 9" key="1">
    <citation type="submission" date="2009-06" db="EMBL/GenBank/DDBJ databases">
        <title>The draft genome of Clostridium carboxidivorans P7.</title>
        <authorList>
            <consortium name="US DOE Joint Genome Institute (JGI-PGF)"/>
            <person name="Lucas S."/>
            <person name="Copeland A."/>
            <person name="Lapidus A."/>
            <person name="Glavina del Rio T."/>
            <person name="Tice H."/>
            <person name="Bruce D."/>
            <person name="Goodwin L."/>
            <person name="Pitluck S."/>
            <person name="Larimer F."/>
            <person name="Land M.L."/>
            <person name="Hauser L."/>
            <person name="Hemme C.L."/>
        </authorList>
    </citation>
    <scope>NUCLEOTIDE SEQUENCE [LARGE SCALE GENOMIC DNA]</scope>
    <source>
        <strain evidence="8 9">P7</strain>
    </source>
</reference>
<dbReference type="CDD" id="cd06225">
    <property type="entry name" value="HAMP"/>
    <property type="match status" value="1"/>
</dbReference>
<dbReference type="OrthoDB" id="1887545at2"/>
<dbReference type="GO" id="GO:0016020">
    <property type="term" value="C:membrane"/>
    <property type="evidence" value="ECO:0007669"/>
    <property type="project" value="InterPro"/>
</dbReference>
<dbReference type="eggNOG" id="COG0840">
    <property type="taxonomic scope" value="Bacteria"/>
</dbReference>
<evidence type="ECO:0000256" key="2">
    <source>
        <dbReference type="ARBA" id="ARBA00029447"/>
    </source>
</evidence>
<keyword evidence="5" id="KW-1133">Transmembrane helix</keyword>
<evidence type="ECO:0000259" key="7">
    <source>
        <dbReference type="PROSITE" id="PS50885"/>
    </source>
</evidence>
<comment type="similarity">
    <text evidence="2">Belongs to the methyl-accepting chemotaxis (MCP) protein family.</text>
</comment>
<dbReference type="GO" id="GO:0007165">
    <property type="term" value="P:signal transduction"/>
    <property type="evidence" value="ECO:0007669"/>
    <property type="project" value="UniProtKB-KW"/>
</dbReference>
<dbReference type="InterPro" id="IPR003660">
    <property type="entry name" value="HAMP_dom"/>
</dbReference>
<dbReference type="KEGG" id="cck:Ccar_06875"/>
<keyword evidence="1 3" id="KW-0807">Transducer</keyword>
<dbReference type="SMART" id="SM00304">
    <property type="entry name" value="HAMP"/>
    <property type="match status" value="1"/>
</dbReference>
<dbReference type="PROSITE" id="PS50885">
    <property type="entry name" value="HAMP"/>
    <property type="match status" value="1"/>
</dbReference>
<gene>
    <name evidence="8" type="ORF">CcarbDRAFT_2402</name>
</gene>
<evidence type="ECO:0000256" key="3">
    <source>
        <dbReference type="PROSITE-ProRule" id="PRU00284"/>
    </source>
</evidence>
<dbReference type="AlphaFoldDB" id="C6PUD5"/>
<feature type="domain" description="Methyl-accepting transducer" evidence="6">
    <location>
        <begin position="283"/>
        <end position="520"/>
    </location>
</feature>
<dbReference type="STRING" id="536227.Ccar_06875"/>
<dbReference type="Pfam" id="PF00015">
    <property type="entry name" value="MCPsignal"/>
    <property type="match status" value="1"/>
</dbReference>
<keyword evidence="9" id="KW-1185">Reference proteome</keyword>
<dbReference type="RefSeq" id="WP_007061287.1">
    <property type="nucleotide sequence ID" value="NZ_ACVI01000036.1"/>
</dbReference>
<name>C6PUD5_9CLOT</name>
<keyword evidence="4" id="KW-0175">Coiled coil</keyword>
<evidence type="ECO:0000259" key="6">
    <source>
        <dbReference type="PROSITE" id="PS50111"/>
    </source>
</evidence>
<protein>
    <submittedName>
        <fullName evidence="8">Methyl-accepting chemotaxis sensory transducer</fullName>
    </submittedName>
</protein>
<comment type="caution">
    <text evidence="8">The sequence shown here is derived from an EMBL/GenBank/DDBJ whole genome shotgun (WGS) entry which is preliminary data.</text>
</comment>
<dbReference type="Pfam" id="PF12729">
    <property type="entry name" value="4HB_MCP_1"/>
    <property type="match status" value="1"/>
</dbReference>
<dbReference type="SUPFAM" id="SSF58104">
    <property type="entry name" value="Methyl-accepting chemotaxis protein (MCP) signaling domain"/>
    <property type="match status" value="1"/>
</dbReference>
<organism evidence="8 9">
    <name type="scientific">Clostridium carboxidivorans P7</name>
    <dbReference type="NCBI Taxonomy" id="536227"/>
    <lineage>
        <taxon>Bacteria</taxon>
        <taxon>Bacillati</taxon>
        <taxon>Bacillota</taxon>
        <taxon>Clostridia</taxon>
        <taxon>Eubacteriales</taxon>
        <taxon>Clostridiaceae</taxon>
        <taxon>Clostridium</taxon>
    </lineage>
</organism>
<sequence>MKWFNNLKIWQKIASLSVFISIFIIIVGVVGAANIKKIGINSNEMYSDNFIGINAIRTIKDNQTQIRADLLLLVYKRDRSELEDIKKEISDLEKETSNALNTYKEGSTTSDDTKMYTELEKSIADYKETRDQLIKLVDEQKYDEAVKFFPKVGTAREKVSKQIENMIKSNEKMAKEKDVSNGQTTVSSLRTIGFVSVLALIIAIALGGIIANIMSKQLKQILKFGEAFGEGDLTQQIDIDTKDEIGNLAKALNTAGENIKNLISQINNSASDISASSEELSATTEEVSANTQNVTQSTEQIAKGNENLGAVIEQVDASVQEINSTTIELSNKADKAALSVREIKSRAFEVKDKAKKDIENGSKIYDEKYNNIIKAIEEGKVVGKVREMAESIADISEQTNLLALNAAIEAARAGEQGKGFAVVAEEVRELSEQSAGAVTQIQNMVAQIQSAFNNLSNSAKDILDYVNDSVKPSYELLLKTGIAYEKDSEFINNMSEEIALATKKMSETVGQVTRAIDNVASTAQTSAAGSEEILSSIGEVSTAIEDVARSAQTQSDLAQKLNEMVMKFRV</sequence>
<feature type="domain" description="HAMP" evidence="7">
    <location>
        <begin position="212"/>
        <end position="264"/>
    </location>
</feature>
<dbReference type="PATRIC" id="fig|536227.13.peg.1448"/>
<dbReference type="Gene3D" id="1.10.287.950">
    <property type="entry name" value="Methyl-accepting chemotaxis protein"/>
    <property type="match status" value="1"/>
</dbReference>
<dbReference type="Proteomes" id="UP000004198">
    <property type="component" value="Unassembled WGS sequence"/>
</dbReference>
<dbReference type="EMBL" id="ACVI01000036">
    <property type="protein sequence ID" value="EET87133.1"/>
    <property type="molecule type" value="Genomic_DNA"/>
</dbReference>
<dbReference type="InterPro" id="IPR024478">
    <property type="entry name" value="HlyB_4HB_MCP"/>
</dbReference>
<evidence type="ECO:0000313" key="9">
    <source>
        <dbReference type="Proteomes" id="UP000004198"/>
    </source>
</evidence>
<feature type="transmembrane region" description="Helical" evidence="5">
    <location>
        <begin position="192"/>
        <end position="214"/>
    </location>
</feature>
<accession>C6PUD5</accession>